<name>A0A6J4RKY3_9ACTN</name>
<dbReference type="PROSITE" id="PS50949">
    <property type="entry name" value="HTH_GNTR"/>
    <property type="match status" value="1"/>
</dbReference>
<dbReference type="InterPro" id="IPR000524">
    <property type="entry name" value="Tscrpt_reg_HTH_GntR"/>
</dbReference>
<evidence type="ECO:0000256" key="1">
    <source>
        <dbReference type="ARBA" id="ARBA00023015"/>
    </source>
</evidence>
<dbReference type="Pfam" id="PF00392">
    <property type="entry name" value="GntR"/>
    <property type="match status" value="1"/>
</dbReference>
<keyword evidence="1" id="KW-0805">Transcription regulation</keyword>
<organism evidence="5">
    <name type="scientific">uncultured Rubrobacteraceae bacterium</name>
    <dbReference type="NCBI Taxonomy" id="349277"/>
    <lineage>
        <taxon>Bacteria</taxon>
        <taxon>Bacillati</taxon>
        <taxon>Actinomycetota</taxon>
        <taxon>Rubrobacteria</taxon>
        <taxon>Rubrobacterales</taxon>
        <taxon>Rubrobacteraceae</taxon>
        <taxon>environmental samples</taxon>
    </lineage>
</organism>
<reference evidence="5" key="1">
    <citation type="submission" date="2020-02" db="EMBL/GenBank/DDBJ databases">
        <authorList>
            <person name="Meier V. D."/>
        </authorList>
    </citation>
    <scope>NUCLEOTIDE SEQUENCE</scope>
    <source>
        <strain evidence="5">AVDCRST_MAG12</strain>
    </source>
</reference>
<dbReference type="InterPro" id="IPR036388">
    <property type="entry name" value="WH-like_DNA-bd_sf"/>
</dbReference>
<dbReference type="InterPro" id="IPR008920">
    <property type="entry name" value="TF_FadR/GntR_C"/>
</dbReference>
<dbReference type="GO" id="GO:0003677">
    <property type="term" value="F:DNA binding"/>
    <property type="evidence" value="ECO:0007669"/>
    <property type="project" value="UniProtKB-KW"/>
</dbReference>
<dbReference type="PRINTS" id="PR00035">
    <property type="entry name" value="HTHGNTR"/>
</dbReference>
<evidence type="ECO:0000256" key="2">
    <source>
        <dbReference type="ARBA" id="ARBA00023125"/>
    </source>
</evidence>
<dbReference type="SMART" id="SM00345">
    <property type="entry name" value="HTH_GNTR"/>
    <property type="match status" value="1"/>
</dbReference>
<feature type="domain" description="HTH gntR-type" evidence="4">
    <location>
        <begin position="1"/>
        <end position="62"/>
    </location>
</feature>
<dbReference type="InterPro" id="IPR011711">
    <property type="entry name" value="GntR_C"/>
</dbReference>
<dbReference type="SUPFAM" id="SSF46785">
    <property type="entry name" value="Winged helix' DNA-binding domain"/>
    <property type="match status" value="1"/>
</dbReference>
<dbReference type="SUPFAM" id="SSF48008">
    <property type="entry name" value="GntR ligand-binding domain-like"/>
    <property type="match status" value="1"/>
</dbReference>
<keyword evidence="2" id="KW-0238">DNA-binding</keyword>
<evidence type="ECO:0000259" key="4">
    <source>
        <dbReference type="PROSITE" id="PS50949"/>
    </source>
</evidence>
<dbReference type="PANTHER" id="PTHR43537:SF24">
    <property type="entry name" value="GLUCONATE OPERON TRANSCRIPTIONAL REPRESSOR"/>
    <property type="match status" value="1"/>
</dbReference>
<dbReference type="AlphaFoldDB" id="A0A6J4RKY3"/>
<dbReference type="Gene3D" id="1.20.120.530">
    <property type="entry name" value="GntR ligand-binding domain-like"/>
    <property type="match status" value="1"/>
</dbReference>
<proteinExistence type="predicted"/>
<dbReference type="SMART" id="SM00895">
    <property type="entry name" value="FCD"/>
    <property type="match status" value="1"/>
</dbReference>
<dbReference type="CDD" id="cd07377">
    <property type="entry name" value="WHTH_GntR"/>
    <property type="match status" value="1"/>
</dbReference>
<sequence>MREAVLERILDGQLPPGGQVNETRLAEELGVSRTPLREALLGLQAEGFVSSKASRGFSVAPLSAREVREVYPILWTLEGLALRLCGPLTSSRVPELERINRELAESRDPEGALASDTQFHRTLISGCPNQRLLKTVGDLRLAIRRYAHLHMQDGSHVTTSTRQHDEIISALRSGNVDGAIEWLEKNTRFGMDVSLVRLGEP</sequence>
<dbReference type="Pfam" id="PF07729">
    <property type="entry name" value="FCD"/>
    <property type="match status" value="1"/>
</dbReference>
<dbReference type="InterPro" id="IPR036390">
    <property type="entry name" value="WH_DNA-bd_sf"/>
</dbReference>
<dbReference type="PANTHER" id="PTHR43537">
    <property type="entry name" value="TRANSCRIPTIONAL REGULATOR, GNTR FAMILY"/>
    <property type="match status" value="1"/>
</dbReference>
<dbReference type="Gene3D" id="1.10.10.10">
    <property type="entry name" value="Winged helix-like DNA-binding domain superfamily/Winged helix DNA-binding domain"/>
    <property type="match status" value="1"/>
</dbReference>
<gene>
    <name evidence="5" type="ORF">AVDCRST_MAG12-1168</name>
</gene>
<dbReference type="EMBL" id="CADCVK010000189">
    <property type="protein sequence ID" value="CAA9476040.1"/>
    <property type="molecule type" value="Genomic_DNA"/>
</dbReference>
<accession>A0A6J4RKY3</accession>
<keyword evidence="3" id="KW-0804">Transcription</keyword>
<protein>
    <recommendedName>
        <fullName evidence="4">HTH gntR-type domain-containing protein</fullName>
    </recommendedName>
</protein>
<evidence type="ECO:0000256" key="3">
    <source>
        <dbReference type="ARBA" id="ARBA00023163"/>
    </source>
</evidence>
<dbReference type="GO" id="GO:0003700">
    <property type="term" value="F:DNA-binding transcription factor activity"/>
    <property type="evidence" value="ECO:0007669"/>
    <property type="project" value="InterPro"/>
</dbReference>
<evidence type="ECO:0000313" key="5">
    <source>
        <dbReference type="EMBL" id="CAA9476040.1"/>
    </source>
</evidence>